<dbReference type="PANTHER" id="PTHR12993">
    <property type="entry name" value="N-ACETYLGLUCOSAMINYL-PHOSPHATIDYLINOSITOL DE-N-ACETYLASE-RELATED"/>
    <property type="match status" value="1"/>
</dbReference>
<dbReference type="EMBL" id="JADWYR010000002">
    <property type="protein sequence ID" value="MBG9376969.1"/>
    <property type="molecule type" value="Genomic_DNA"/>
</dbReference>
<dbReference type="Pfam" id="PF02585">
    <property type="entry name" value="PIG-L"/>
    <property type="match status" value="1"/>
</dbReference>
<organism evidence="1 2">
    <name type="scientific">Panacibacter microcysteis</name>
    <dbReference type="NCBI Taxonomy" id="2793269"/>
    <lineage>
        <taxon>Bacteria</taxon>
        <taxon>Pseudomonadati</taxon>
        <taxon>Bacteroidota</taxon>
        <taxon>Chitinophagia</taxon>
        <taxon>Chitinophagales</taxon>
        <taxon>Chitinophagaceae</taxon>
        <taxon>Panacibacter</taxon>
    </lineage>
</organism>
<keyword evidence="2" id="KW-1185">Reference proteome</keyword>
<dbReference type="Proteomes" id="UP000628448">
    <property type="component" value="Unassembled WGS sequence"/>
</dbReference>
<dbReference type="Gene3D" id="3.40.50.10320">
    <property type="entry name" value="LmbE-like"/>
    <property type="match status" value="1"/>
</dbReference>
<evidence type="ECO:0000313" key="1">
    <source>
        <dbReference type="EMBL" id="MBG9376969.1"/>
    </source>
</evidence>
<dbReference type="RefSeq" id="WP_196991073.1">
    <property type="nucleotide sequence ID" value="NZ_JADWYR010000002.1"/>
</dbReference>
<proteinExistence type="predicted"/>
<dbReference type="InterPro" id="IPR003737">
    <property type="entry name" value="GlcNAc_PI_deacetylase-related"/>
</dbReference>
<comment type="caution">
    <text evidence="1">The sequence shown here is derived from an EMBL/GenBank/DDBJ whole genome shotgun (WGS) entry which is preliminary data.</text>
</comment>
<accession>A0A931E888</accession>
<dbReference type="AlphaFoldDB" id="A0A931E888"/>
<dbReference type="InterPro" id="IPR024078">
    <property type="entry name" value="LmbE-like_dom_sf"/>
</dbReference>
<dbReference type="GO" id="GO:0016811">
    <property type="term" value="F:hydrolase activity, acting on carbon-nitrogen (but not peptide) bonds, in linear amides"/>
    <property type="evidence" value="ECO:0007669"/>
    <property type="project" value="TreeGrafter"/>
</dbReference>
<gene>
    <name evidence="1" type="ORF">I5907_12050</name>
</gene>
<reference evidence="1" key="1">
    <citation type="submission" date="2020-11" db="EMBL/GenBank/DDBJ databases">
        <title>Bacterial whole genome sequence for Panacibacter sp. DH6.</title>
        <authorList>
            <person name="Le V."/>
            <person name="Ko S."/>
            <person name="Ahn C.-Y."/>
            <person name="Oh H.-M."/>
        </authorList>
    </citation>
    <scope>NUCLEOTIDE SEQUENCE</scope>
    <source>
        <strain evidence="1">DH6</strain>
    </source>
</reference>
<dbReference type="PANTHER" id="PTHR12993:SF11">
    <property type="entry name" value="N-ACETYLGLUCOSAMINYL-PHOSPHATIDYLINOSITOL DE-N-ACETYLASE"/>
    <property type="match status" value="1"/>
</dbReference>
<protein>
    <submittedName>
        <fullName evidence="1">PIG-L family deacetylase</fullName>
    </submittedName>
</protein>
<name>A0A931E888_9BACT</name>
<sequence>MNKLLILALTFFSISFLNTSPKKSNKTILAVVAHPDDEMSIAEVLVKYGRLGYKVFVMIATDGKYGTRVTSIPEGDSLATVRKQESTCACEKMGIEPPIFLSIDRLDTKNGVRNYFLSHKQLRESLIQNIPIINPDIIITFGPDGDTHHAEHIVIGGAVTEVILQNGWVDKYPLYYVAYDRTSPGLEAVGFMDSKYINVEITYSEEEELIGLAANKCYVSQIAPAEMQEDYDRKRKDTINKSFFRKFVIKEGRQVNFE</sequence>
<dbReference type="SUPFAM" id="SSF102588">
    <property type="entry name" value="LmbE-like"/>
    <property type="match status" value="1"/>
</dbReference>
<evidence type="ECO:0000313" key="2">
    <source>
        <dbReference type="Proteomes" id="UP000628448"/>
    </source>
</evidence>